<gene>
    <name evidence="2" type="ORF">B0T23DRAFT_379093</name>
</gene>
<keyword evidence="1" id="KW-0732">Signal</keyword>
<evidence type="ECO:0000313" key="2">
    <source>
        <dbReference type="EMBL" id="KAK3492155.1"/>
    </source>
</evidence>
<dbReference type="Proteomes" id="UP001285908">
    <property type="component" value="Unassembled WGS sequence"/>
</dbReference>
<dbReference type="EMBL" id="JAULSX010000004">
    <property type="protein sequence ID" value="KAK3492155.1"/>
    <property type="molecule type" value="Genomic_DNA"/>
</dbReference>
<reference evidence="2 3" key="1">
    <citation type="journal article" date="2023" name="Mol. Phylogenet. Evol.">
        <title>Genome-scale phylogeny and comparative genomics of the fungal order Sordariales.</title>
        <authorList>
            <person name="Hensen N."/>
            <person name="Bonometti L."/>
            <person name="Westerberg I."/>
            <person name="Brannstrom I.O."/>
            <person name="Guillou S."/>
            <person name="Cros-Aarteil S."/>
            <person name="Calhoun S."/>
            <person name="Haridas S."/>
            <person name="Kuo A."/>
            <person name="Mondo S."/>
            <person name="Pangilinan J."/>
            <person name="Riley R."/>
            <person name="LaButti K."/>
            <person name="Andreopoulos B."/>
            <person name="Lipzen A."/>
            <person name="Chen C."/>
            <person name="Yan M."/>
            <person name="Daum C."/>
            <person name="Ng V."/>
            <person name="Clum A."/>
            <person name="Steindorff A."/>
            <person name="Ohm R.A."/>
            <person name="Martin F."/>
            <person name="Silar P."/>
            <person name="Natvig D.O."/>
            <person name="Lalanne C."/>
            <person name="Gautier V."/>
            <person name="Ament-Velasquez S.L."/>
            <person name="Kruys A."/>
            <person name="Hutchinson M.I."/>
            <person name="Powell A.J."/>
            <person name="Barry K."/>
            <person name="Miller A.N."/>
            <person name="Grigoriev I.V."/>
            <person name="Debuchy R."/>
            <person name="Gladieux P."/>
            <person name="Hiltunen Thoren M."/>
            <person name="Johannesson H."/>
        </authorList>
    </citation>
    <scope>NUCLEOTIDE SEQUENCE [LARGE SCALE GENOMIC DNA]</scope>
    <source>
        <strain evidence="2 3">FGSC 10403</strain>
    </source>
</reference>
<proteinExistence type="predicted"/>
<dbReference type="RefSeq" id="XP_062692613.1">
    <property type="nucleotide sequence ID" value="XM_062837128.1"/>
</dbReference>
<feature type="signal peptide" evidence="1">
    <location>
        <begin position="1"/>
        <end position="18"/>
    </location>
</feature>
<evidence type="ECO:0000256" key="1">
    <source>
        <dbReference type="SAM" id="SignalP"/>
    </source>
</evidence>
<feature type="chain" id="PRO_5042556489" evidence="1">
    <location>
        <begin position="19"/>
        <end position="155"/>
    </location>
</feature>
<evidence type="ECO:0000313" key="3">
    <source>
        <dbReference type="Proteomes" id="UP001285908"/>
    </source>
</evidence>
<organism evidence="2 3">
    <name type="scientific">Neurospora hispaniola</name>
    <dbReference type="NCBI Taxonomy" id="588809"/>
    <lineage>
        <taxon>Eukaryota</taxon>
        <taxon>Fungi</taxon>
        <taxon>Dikarya</taxon>
        <taxon>Ascomycota</taxon>
        <taxon>Pezizomycotina</taxon>
        <taxon>Sordariomycetes</taxon>
        <taxon>Sordariomycetidae</taxon>
        <taxon>Sordariales</taxon>
        <taxon>Sordariaceae</taxon>
        <taxon>Neurospora</taxon>
    </lineage>
</organism>
<accession>A0AAJ0MR70</accession>
<comment type="caution">
    <text evidence="2">The sequence shown here is derived from an EMBL/GenBank/DDBJ whole genome shotgun (WGS) entry which is preliminary data.</text>
</comment>
<dbReference type="GeneID" id="87874750"/>
<protein>
    <submittedName>
        <fullName evidence="2">Uncharacterized protein</fullName>
    </submittedName>
</protein>
<dbReference type="AlphaFoldDB" id="A0AAJ0MR70"/>
<keyword evidence="3" id="KW-1185">Reference proteome</keyword>
<sequence>MKFSLPIVLAAFALQSTALLVPMDALSSNLGAGLAPGAAEILPLEVRAGKSNSRANGKGKQKHKHAHGVRPDFRKQCKSLPSNCPPFLNKKAVSASPTLITHSWTRCANARPPQRSLPTWNPREDVQSRLQRYVLEPHDNHPGVWPNVGSRVKLN</sequence>
<name>A0AAJ0MR70_9PEZI</name>